<keyword evidence="3" id="KW-1185">Reference proteome</keyword>
<accession>A0A8K0GLU1</accession>
<dbReference type="Proteomes" id="UP000801492">
    <property type="component" value="Unassembled WGS sequence"/>
</dbReference>
<evidence type="ECO:0000313" key="3">
    <source>
        <dbReference type="Proteomes" id="UP000801492"/>
    </source>
</evidence>
<evidence type="ECO:0000256" key="1">
    <source>
        <dbReference type="SAM" id="SignalP"/>
    </source>
</evidence>
<feature type="signal peptide" evidence="1">
    <location>
        <begin position="1"/>
        <end position="23"/>
    </location>
</feature>
<evidence type="ECO:0000313" key="2">
    <source>
        <dbReference type="EMBL" id="KAF2902398.1"/>
    </source>
</evidence>
<name>A0A8K0GLU1_IGNLU</name>
<reference evidence="2" key="1">
    <citation type="submission" date="2019-08" db="EMBL/GenBank/DDBJ databases">
        <title>The genome of the North American firefly Photinus pyralis.</title>
        <authorList>
            <consortium name="Photinus pyralis genome working group"/>
            <person name="Fallon T.R."/>
            <person name="Sander Lower S.E."/>
            <person name="Weng J.-K."/>
        </authorList>
    </citation>
    <scope>NUCLEOTIDE SEQUENCE</scope>
    <source>
        <strain evidence="2">TRF0915ILg1</strain>
        <tissue evidence="2">Whole body</tissue>
    </source>
</reference>
<dbReference type="AlphaFoldDB" id="A0A8K0GLU1"/>
<feature type="chain" id="PRO_5035449084" evidence="1">
    <location>
        <begin position="24"/>
        <end position="116"/>
    </location>
</feature>
<organism evidence="2 3">
    <name type="scientific">Ignelater luminosus</name>
    <name type="common">Cucubano</name>
    <name type="synonym">Pyrophorus luminosus</name>
    <dbReference type="NCBI Taxonomy" id="2038154"/>
    <lineage>
        <taxon>Eukaryota</taxon>
        <taxon>Metazoa</taxon>
        <taxon>Ecdysozoa</taxon>
        <taxon>Arthropoda</taxon>
        <taxon>Hexapoda</taxon>
        <taxon>Insecta</taxon>
        <taxon>Pterygota</taxon>
        <taxon>Neoptera</taxon>
        <taxon>Endopterygota</taxon>
        <taxon>Coleoptera</taxon>
        <taxon>Polyphaga</taxon>
        <taxon>Elateriformia</taxon>
        <taxon>Elateroidea</taxon>
        <taxon>Elateridae</taxon>
        <taxon>Agrypninae</taxon>
        <taxon>Pyrophorini</taxon>
        <taxon>Ignelater</taxon>
    </lineage>
</organism>
<sequence length="116" mass="13547">MRFFHFLQSIFLVSVFQYHAVLADLLQEKIRYLWEKLDEDPKYSNEFIQKHSGNTLNTLEALKKQLKSMKLLEDLTSKCLLKIQGKSWSSYGTNVILLIPKGTLNFSMKICTLKIC</sequence>
<proteinExistence type="predicted"/>
<protein>
    <submittedName>
        <fullName evidence="2">Uncharacterized protein</fullName>
    </submittedName>
</protein>
<dbReference type="OrthoDB" id="6781532at2759"/>
<comment type="caution">
    <text evidence="2">The sequence shown here is derived from an EMBL/GenBank/DDBJ whole genome shotgun (WGS) entry which is preliminary data.</text>
</comment>
<gene>
    <name evidence="2" type="ORF">ILUMI_03795</name>
</gene>
<keyword evidence="1" id="KW-0732">Signal</keyword>
<dbReference type="EMBL" id="VTPC01001313">
    <property type="protein sequence ID" value="KAF2902398.1"/>
    <property type="molecule type" value="Genomic_DNA"/>
</dbReference>